<keyword evidence="3" id="KW-1185">Reference proteome</keyword>
<evidence type="ECO:0000313" key="1">
    <source>
        <dbReference type="EMBL" id="EKX52414.1"/>
    </source>
</evidence>
<evidence type="ECO:0000313" key="2">
    <source>
        <dbReference type="EnsemblProtists" id="EKX52414"/>
    </source>
</evidence>
<dbReference type="GeneID" id="17309408"/>
<dbReference type="KEGG" id="gtt:GUITHDRAFT_101586"/>
<sequence>MFTLSTFTVTSVEDIERNEGDVLYCFNDSPSACLEWVFALTVCEECESFVQLVTPTFQEYGAKTNFALEEVDERDELKRKARGGCRHSQSKSLSPLPRFKRLNLEDIVVSRTESDMSDAGTEESLWIPRSKLEIMDGKAKELEGQVGVPGGGSKEIPGLRTCRNRNC</sequence>
<organism evidence="1">
    <name type="scientific">Guillardia theta (strain CCMP2712)</name>
    <name type="common">Cryptophyte</name>
    <dbReference type="NCBI Taxonomy" id="905079"/>
    <lineage>
        <taxon>Eukaryota</taxon>
        <taxon>Cryptophyceae</taxon>
        <taxon>Pyrenomonadales</taxon>
        <taxon>Geminigeraceae</taxon>
        <taxon>Guillardia</taxon>
    </lineage>
</organism>
<reference evidence="2" key="3">
    <citation type="submission" date="2015-06" db="UniProtKB">
        <authorList>
            <consortium name="EnsemblProtists"/>
        </authorList>
    </citation>
    <scope>IDENTIFICATION</scope>
</reference>
<dbReference type="HOGENOM" id="CLU_1597591_0_0_1"/>
<accession>L1JVR9</accession>
<evidence type="ECO:0000313" key="3">
    <source>
        <dbReference type="Proteomes" id="UP000011087"/>
    </source>
</evidence>
<proteinExistence type="predicted"/>
<dbReference type="RefSeq" id="XP_005839394.1">
    <property type="nucleotide sequence ID" value="XM_005839337.1"/>
</dbReference>
<dbReference type="Proteomes" id="UP000011087">
    <property type="component" value="Unassembled WGS sequence"/>
</dbReference>
<protein>
    <submittedName>
        <fullName evidence="1 2">Uncharacterized protein</fullName>
    </submittedName>
</protein>
<gene>
    <name evidence="1" type="ORF">GUITHDRAFT_101586</name>
</gene>
<dbReference type="PaxDb" id="55529-EKX52414"/>
<name>L1JVR9_GUITC</name>
<dbReference type="EnsemblProtists" id="EKX52414">
    <property type="protein sequence ID" value="EKX52414"/>
    <property type="gene ID" value="GUITHDRAFT_101586"/>
</dbReference>
<dbReference type="AlphaFoldDB" id="L1JVR9"/>
<dbReference type="EMBL" id="JH992972">
    <property type="protein sequence ID" value="EKX52414.1"/>
    <property type="molecule type" value="Genomic_DNA"/>
</dbReference>
<reference evidence="1 3" key="1">
    <citation type="journal article" date="2012" name="Nature">
        <title>Algal genomes reveal evolutionary mosaicism and the fate of nucleomorphs.</title>
        <authorList>
            <consortium name="DOE Joint Genome Institute"/>
            <person name="Curtis B.A."/>
            <person name="Tanifuji G."/>
            <person name="Burki F."/>
            <person name="Gruber A."/>
            <person name="Irimia M."/>
            <person name="Maruyama S."/>
            <person name="Arias M.C."/>
            <person name="Ball S.G."/>
            <person name="Gile G.H."/>
            <person name="Hirakawa Y."/>
            <person name="Hopkins J.F."/>
            <person name="Kuo A."/>
            <person name="Rensing S.A."/>
            <person name="Schmutz J."/>
            <person name="Symeonidi A."/>
            <person name="Elias M."/>
            <person name="Eveleigh R.J."/>
            <person name="Herman E.K."/>
            <person name="Klute M.J."/>
            <person name="Nakayama T."/>
            <person name="Obornik M."/>
            <person name="Reyes-Prieto A."/>
            <person name="Armbrust E.V."/>
            <person name="Aves S.J."/>
            <person name="Beiko R.G."/>
            <person name="Coutinho P."/>
            <person name="Dacks J.B."/>
            <person name="Durnford D.G."/>
            <person name="Fast N.M."/>
            <person name="Green B.R."/>
            <person name="Grisdale C.J."/>
            <person name="Hempel F."/>
            <person name="Henrissat B."/>
            <person name="Hoppner M.P."/>
            <person name="Ishida K."/>
            <person name="Kim E."/>
            <person name="Koreny L."/>
            <person name="Kroth P.G."/>
            <person name="Liu Y."/>
            <person name="Malik S.B."/>
            <person name="Maier U.G."/>
            <person name="McRose D."/>
            <person name="Mock T."/>
            <person name="Neilson J.A."/>
            <person name="Onodera N.T."/>
            <person name="Poole A.M."/>
            <person name="Pritham E.J."/>
            <person name="Richards T.A."/>
            <person name="Rocap G."/>
            <person name="Roy S.W."/>
            <person name="Sarai C."/>
            <person name="Schaack S."/>
            <person name="Shirato S."/>
            <person name="Slamovits C.H."/>
            <person name="Spencer D.F."/>
            <person name="Suzuki S."/>
            <person name="Worden A.Z."/>
            <person name="Zauner S."/>
            <person name="Barry K."/>
            <person name="Bell C."/>
            <person name="Bharti A.K."/>
            <person name="Crow J.A."/>
            <person name="Grimwood J."/>
            <person name="Kramer R."/>
            <person name="Lindquist E."/>
            <person name="Lucas S."/>
            <person name="Salamov A."/>
            <person name="McFadden G.I."/>
            <person name="Lane C.E."/>
            <person name="Keeling P.J."/>
            <person name="Gray M.W."/>
            <person name="Grigoriev I.V."/>
            <person name="Archibald J.M."/>
        </authorList>
    </citation>
    <scope>NUCLEOTIDE SEQUENCE</scope>
    <source>
        <strain evidence="1 3">CCMP2712</strain>
    </source>
</reference>
<reference evidence="3" key="2">
    <citation type="submission" date="2012-11" db="EMBL/GenBank/DDBJ databases">
        <authorList>
            <person name="Kuo A."/>
            <person name="Curtis B.A."/>
            <person name="Tanifuji G."/>
            <person name="Burki F."/>
            <person name="Gruber A."/>
            <person name="Irimia M."/>
            <person name="Maruyama S."/>
            <person name="Arias M.C."/>
            <person name="Ball S.G."/>
            <person name="Gile G.H."/>
            <person name="Hirakawa Y."/>
            <person name="Hopkins J.F."/>
            <person name="Rensing S.A."/>
            <person name="Schmutz J."/>
            <person name="Symeonidi A."/>
            <person name="Elias M."/>
            <person name="Eveleigh R.J."/>
            <person name="Herman E.K."/>
            <person name="Klute M.J."/>
            <person name="Nakayama T."/>
            <person name="Obornik M."/>
            <person name="Reyes-Prieto A."/>
            <person name="Armbrust E.V."/>
            <person name="Aves S.J."/>
            <person name="Beiko R.G."/>
            <person name="Coutinho P."/>
            <person name="Dacks J.B."/>
            <person name="Durnford D.G."/>
            <person name="Fast N.M."/>
            <person name="Green B.R."/>
            <person name="Grisdale C."/>
            <person name="Hempe F."/>
            <person name="Henrissat B."/>
            <person name="Hoppner M.P."/>
            <person name="Ishida K.-I."/>
            <person name="Kim E."/>
            <person name="Koreny L."/>
            <person name="Kroth P.G."/>
            <person name="Liu Y."/>
            <person name="Malik S.-B."/>
            <person name="Maier U.G."/>
            <person name="McRose D."/>
            <person name="Mock T."/>
            <person name="Neilson J.A."/>
            <person name="Onodera N.T."/>
            <person name="Poole A.M."/>
            <person name="Pritham E.J."/>
            <person name="Richards T.A."/>
            <person name="Rocap G."/>
            <person name="Roy S.W."/>
            <person name="Sarai C."/>
            <person name="Schaack S."/>
            <person name="Shirato S."/>
            <person name="Slamovits C.H."/>
            <person name="Spencer D.F."/>
            <person name="Suzuki S."/>
            <person name="Worden A.Z."/>
            <person name="Zauner S."/>
            <person name="Barry K."/>
            <person name="Bell C."/>
            <person name="Bharti A.K."/>
            <person name="Crow J.A."/>
            <person name="Grimwood J."/>
            <person name="Kramer R."/>
            <person name="Lindquist E."/>
            <person name="Lucas S."/>
            <person name="Salamov A."/>
            <person name="McFadden G.I."/>
            <person name="Lane C.E."/>
            <person name="Keeling P.J."/>
            <person name="Gray M.W."/>
            <person name="Grigoriev I.V."/>
            <person name="Archibald J.M."/>
        </authorList>
    </citation>
    <scope>NUCLEOTIDE SEQUENCE</scope>
    <source>
        <strain evidence="3">CCMP2712</strain>
    </source>
</reference>